<feature type="region of interest" description="Disordered" evidence="1">
    <location>
        <begin position="304"/>
        <end position="324"/>
    </location>
</feature>
<feature type="compositionally biased region" description="Basic and acidic residues" evidence="1">
    <location>
        <begin position="216"/>
        <end position="226"/>
    </location>
</feature>
<protein>
    <submittedName>
        <fullName evidence="2">OLC1v1024904C1</fullName>
    </submittedName>
</protein>
<dbReference type="Proteomes" id="UP001161247">
    <property type="component" value="Chromosome 1"/>
</dbReference>
<feature type="region of interest" description="Disordered" evidence="1">
    <location>
        <begin position="1"/>
        <end position="76"/>
    </location>
</feature>
<evidence type="ECO:0000313" key="2">
    <source>
        <dbReference type="EMBL" id="CAI9090181.1"/>
    </source>
</evidence>
<dbReference type="EMBL" id="OX459118">
    <property type="protein sequence ID" value="CAI9090181.1"/>
    <property type="molecule type" value="Genomic_DNA"/>
</dbReference>
<evidence type="ECO:0000256" key="1">
    <source>
        <dbReference type="SAM" id="MobiDB-lite"/>
    </source>
</evidence>
<evidence type="ECO:0000313" key="3">
    <source>
        <dbReference type="Proteomes" id="UP001161247"/>
    </source>
</evidence>
<reference evidence="2" key="1">
    <citation type="submission" date="2023-03" db="EMBL/GenBank/DDBJ databases">
        <authorList>
            <person name="Julca I."/>
        </authorList>
    </citation>
    <scope>NUCLEOTIDE SEQUENCE</scope>
</reference>
<organism evidence="2 3">
    <name type="scientific">Oldenlandia corymbosa var. corymbosa</name>
    <dbReference type="NCBI Taxonomy" id="529605"/>
    <lineage>
        <taxon>Eukaryota</taxon>
        <taxon>Viridiplantae</taxon>
        <taxon>Streptophyta</taxon>
        <taxon>Embryophyta</taxon>
        <taxon>Tracheophyta</taxon>
        <taxon>Spermatophyta</taxon>
        <taxon>Magnoliopsida</taxon>
        <taxon>eudicotyledons</taxon>
        <taxon>Gunneridae</taxon>
        <taxon>Pentapetalae</taxon>
        <taxon>asterids</taxon>
        <taxon>lamiids</taxon>
        <taxon>Gentianales</taxon>
        <taxon>Rubiaceae</taxon>
        <taxon>Rubioideae</taxon>
        <taxon>Spermacoceae</taxon>
        <taxon>Hedyotis-Oldenlandia complex</taxon>
        <taxon>Oldenlandia</taxon>
    </lineage>
</organism>
<gene>
    <name evidence="2" type="ORF">OLC1_LOCUS2399</name>
</gene>
<keyword evidence="3" id="KW-1185">Reference proteome</keyword>
<feature type="region of interest" description="Disordered" evidence="1">
    <location>
        <begin position="196"/>
        <end position="260"/>
    </location>
</feature>
<accession>A0AAV1C3S5</accession>
<feature type="compositionally biased region" description="Low complexity" evidence="1">
    <location>
        <begin position="60"/>
        <end position="71"/>
    </location>
</feature>
<dbReference type="AlphaFoldDB" id="A0AAV1C3S5"/>
<name>A0AAV1C3S5_OLDCO</name>
<sequence>MEPGEPVPMDHDTDNPATKKVRNRDELSEMPTAPIGEPPAGNENGPSSGSAPSFKDSLLQGHHQGNNGFHHNTVKTGQGDVTYTIKDGMPAISFADRIKKKIEYAMTYSLVVRPLGRNFSFLAIEKRISTLGKPKGRINLVDSIDGYHIIRLTHEENYYNALPSVLPWTINFDSKSENISAVAAWIRILAQKHQRGGIEAQTAKPPRGSPRLQPKKNLDKETDPTRIKHSINKSLSTTKTHIPHCSAKTNSTFSTHPKPIHTTRNIVFPKAKYRLADGKSKRRRNERHRQGRAGCFGGSVEVIKDDDGAGDGEEEKAAADGGEGSVKFSASKGVVFGGACGGGRWCMGERLKIQLRKSDKPPDHIEASEEITEVSADDMVKDQQRVAVDDHWSNADLEQLPDAGNPETISMLKQKIRQHKPQIVAVFEPRINGPKATGILKELGMENSHRTESVGFAGGICIWKPPKAYQPNTVEHIGSCCRYVTSPWIAFGDFNAFTDVADKVGEENTVWKSILKAKYELPLDALPSDISRTKASIFWKQISKLWPEALKAIRWVVNDGTIINFWIDNWLNADGPLSLHAKQIIPPSDSSAKVADFIDDRGDWDWNKLNMLLPPNILEKTRAERHTWALWFGVVCWKLWNARNKEIFGEETVSQASLRFASQAFVKEVIGSNQIFAHDLESHLATAQPSWNPPSPNWVKINSDGATALPSYKLAAGGVIRNNEGD</sequence>
<proteinExistence type="predicted"/>